<dbReference type="AlphaFoldDB" id="A0A6G1BSF8"/>
<comment type="caution">
    <text evidence="2">The sequence shown here is derived from an EMBL/GenBank/DDBJ whole genome shotgun (WGS) entry which is preliminary data.</text>
</comment>
<proteinExistence type="predicted"/>
<feature type="region of interest" description="Disordered" evidence="1">
    <location>
        <begin position="1"/>
        <end position="69"/>
    </location>
</feature>
<feature type="compositionally biased region" description="Low complexity" evidence="1">
    <location>
        <begin position="19"/>
        <end position="44"/>
    </location>
</feature>
<evidence type="ECO:0000313" key="3">
    <source>
        <dbReference type="Proteomes" id="UP000479710"/>
    </source>
</evidence>
<feature type="compositionally biased region" description="Basic and acidic residues" evidence="1">
    <location>
        <begin position="1"/>
        <end position="11"/>
    </location>
</feature>
<reference evidence="2 3" key="1">
    <citation type="submission" date="2019-11" db="EMBL/GenBank/DDBJ databases">
        <title>Whole genome sequence of Oryza granulata.</title>
        <authorList>
            <person name="Li W."/>
        </authorList>
    </citation>
    <scope>NUCLEOTIDE SEQUENCE [LARGE SCALE GENOMIC DNA]</scope>
    <source>
        <strain evidence="3">cv. Menghai</strain>
        <tissue evidence="2">Leaf</tissue>
    </source>
</reference>
<evidence type="ECO:0000313" key="2">
    <source>
        <dbReference type="EMBL" id="KAF0890624.1"/>
    </source>
</evidence>
<dbReference type="EMBL" id="SPHZ02000011">
    <property type="protein sequence ID" value="KAF0890624.1"/>
    <property type="molecule type" value="Genomic_DNA"/>
</dbReference>
<organism evidence="2 3">
    <name type="scientific">Oryza meyeriana var. granulata</name>
    <dbReference type="NCBI Taxonomy" id="110450"/>
    <lineage>
        <taxon>Eukaryota</taxon>
        <taxon>Viridiplantae</taxon>
        <taxon>Streptophyta</taxon>
        <taxon>Embryophyta</taxon>
        <taxon>Tracheophyta</taxon>
        <taxon>Spermatophyta</taxon>
        <taxon>Magnoliopsida</taxon>
        <taxon>Liliopsida</taxon>
        <taxon>Poales</taxon>
        <taxon>Poaceae</taxon>
        <taxon>BOP clade</taxon>
        <taxon>Oryzoideae</taxon>
        <taxon>Oryzeae</taxon>
        <taxon>Oryzinae</taxon>
        <taxon>Oryza</taxon>
        <taxon>Oryza meyeriana</taxon>
    </lineage>
</organism>
<protein>
    <submittedName>
        <fullName evidence="2">Uncharacterized protein</fullName>
    </submittedName>
</protein>
<name>A0A6G1BSF8_9ORYZ</name>
<evidence type="ECO:0000256" key="1">
    <source>
        <dbReference type="SAM" id="MobiDB-lite"/>
    </source>
</evidence>
<gene>
    <name evidence="2" type="ORF">E2562_003820</name>
</gene>
<sequence length="69" mass="6804">MEGENSSKPESQRPPTNDVPASASKKLAAATSAAGSPSASTVSGDSKRPSGSSDGAGGLPGWKLDCLCR</sequence>
<accession>A0A6G1BSF8</accession>
<dbReference type="Proteomes" id="UP000479710">
    <property type="component" value="Unassembled WGS sequence"/>
</dbReference>
<keyword evidence="3" id="KW-1185">Reference proteome</keyword>